<dbReference type="Proteomes" id="UP000192569">
    <property type="component" value="Chromosome I"/>
</dbReference>
<dbReference type="PANTHER" id="PTHR43790:SF4">
    <property type="entry name" value="GUANOSINE IMPORT ATP-BINDING PROTEIN NUPO"/>
    <property type="match status" value="1"/>
</dbReference>
<dbReference type="CDD" id="cd03216">
    <property type="entry name" value="ABC_Carb_Monos_I"/>
    <property type="match status" value="1"/>
</dbReference>
<evidence type="ECO:0000256" key="9">
    <source>
        <dbReference type="ARBA" id="ARBA00023136"/>
    </source>
</evidence>
<keyword evidence="7 11" id="KW-0067">ATP-binding</keyword>
<feature type="domain" description="ABC transporter" evidence="10">
    <location>
        <begin position="257"/>
        <end position="501"/>
    </location>
</feature>
<evidence type="ECO:0000256" key="8">
    <source>
        <dbReference type="ARBA" id="ARBA00022967"/>
    </source>
</evidence>
<dbReference type="SUPFAM" id="SSF52540">
    <property type="entry name" value="P-loop containing nucleoside triphosphate hydrolases"/>
    <property type="match status" value="2"/>
</dbReference>
<dbReference type="InterPro" id="IPR003439">
    <property type="entry name" value="ABC_transporter-like_ATP-bd"/>
</dbReference>
<evidence type="ECO:0000256" key="4">
    <source>
        <dbReference type="ARBA" id="ARBA00022475"/>
    </source>
</evidence>
<evidence type="ECO:0000259" key="10">
    <source>
        <dbReference type="PROSITE" id="PS50893"/>
    </source>
</evidence>
<dbReference type="InterPro" id="IPR027417">
    <property type="entry name" value="P-loop_NTPase"/>
</dbReference>
<evidence type="ECO:0000256" key="7">
    <source>
        <dbReference type="ARBA" id="ARBA00022840"/>
    </source>
</evidence>
<evidence type="ECO:0000313" key="12">
    <source>
        <dbReference type="Proteomes" id="UP000192569"/>
    </source>
</evidence>
<evidence type="ECO:0000256" key="1">
    <source>
        <dbReference type="ARBA" id="ARBA00004202"/>
    </source>
</evidence>
<keyword evidence="6" id="KW-0547">Nucleotide-binding</keyword>
<reference evidence="11 12" key="1">
    <citation type="submission" date="2017-04" db="EMBL/GenBank/DDBJ databases">
        <authorList>
            <person name="Afonso C.L."/>
            <person name="Miller P.J."/>
            <person name="Scott M.A."/>
            <person name="Spackman E."/>
            <person name="Goraichik I."/>
            <person name="Dimitrov K.M."/>
            <person name="Suarez D.L."/>
            <person name="Swayne D.E."/>
        </authorList>
    </citation>
    <scope>NUCLEOTIDE SEQUENCE [LARGE SCALE GENOMIC DNA]</scope>
    <source>
        <strain evidence="11 12">ToBE</strain>
    </source>
</reference>
<keyword evidence="9" id="KW-0472">Membrane</keyword>
<dbReference type="GO" id="GO:0005524">
    <property type="term" value="F:ATP binding"/>
    <property type="evidence" value="ECO:0007669"/>
    <property type="project" value="UniProtKB-KW"/>
</dbReference>
<sequence>MDYILEMREIIKEFGALRANDRVNLKVKRGEIHALLGENGAGKTTLMNILYGLYQPTSGEIIFEGRLVKITSPREAIELGIGMVHQHFMLIPALTVAENIILGMKAGPGGLLDLKQAATRIKELSHQYGLDVDPYAKVWQLSVGQQQRVEIVKALYRGARLLILDEPTAVLTPQEVRELFRVLKQFTREGHTVIFISHKLDEVMSLCDRVTVLRAGRVVGTVETSKTSKEELARMMVGREVFFKVDKKPCCPGEVILELKGVEALDNKGLKALKGISFSLYRGEILGIAGVDGNGQSELVEVITGLRKAIAGKVFLKGQDITNLPPRKILEQNVAHIPEDRHLRGLVMEMSIKENLILQTYYQQPFSKGFILDWKTIKEHACRLIKEYDVRALSEEVPVKNLSGGNQQKVILAREVCRQPELLIAMHPTRGLDVGATEYIHRRLVEERDRGAAVLLISTELDEVLSLSDRIAVLYEGEIMGIVPGGEVDIEELGLMMAGSRRKVAC</sequence>
<proteinExistence type="inferred from homology"/>
<keyword evidence="4" id="KW-1003">Cell membrane</keyword>
<evidence type="ECO:0000313" key="11">
    <source>
        <dbReference type="EMBL" id="SMB92003.1"/>
    </source>
</evidence>
<accession>A0A1W1VFL3</accession>
<comment type="similarity">
    <text evidence="2">Belongs to the ABC transporter superfamily.</text>
</comment>
<dbReference type="CDD" id="cd03215">
    <property type="entry name" value="ABC_Carb_Monos_II"/>
    <property type="match status" value="1"/>
</dbReference>
<dbReference type="GO" id="GO:0005886">
    <property type="term" value="C:plasma membrane"/>
    <property type="evidence" value="ECO:0007669"/>
    <property type="project" value="UniProtKB-SubCell"/>
</dbReference>
<name>A0A1W1VFL3_9FIRM</name>
<dbReference type="Gene3D" id="3.40.50.300">
    <property type="entry name" value="P-loop containing nucleotide triphosphate hydrolases"/>
    <property type="match status" value="2"/>
</dbReference>
<dbReference type="PROSITE" id="PS50893">
    <property type="entry name" value="ABC_TRANSPORTER_2"/>
    <property type="match status" value="2"/>
</dbReference>
<evidence type="ECO:0000256" key="6">
    <source>
        <dbReference type="ARBA" id="ARBA00022741"/>
    </source>
</evidence>
<keyword evidence="12" id="KW-1185">Reference proteome</keyword>
<keyword evidence="8" id="KW-1278">Translocase</keyword>
<dbReference type="EMBL" id="LT838272">
    <property type="protein sequence ID" value="SMB92003.1"/>
    <property type="molecule type" value="Genomic_DNA"/>
</dbReference>
<organism evidence="11 12">
    <name type="scientific">Thermanaeromonas toyohensis ToBE</name>
    <dbReference type="NCBI Taxonomy" id="698762"/>
    <lineage>
        <taxon>Bacteria</taxon>
        <taxon>Bacillati</taxon>
        <taxon>Bacillota</taxon>
        <taxon>Clostridia</taxon>
        <taxon>Neomoorellales</taxon>
        <taxon>Neomoorellaceae</taxon>
        <taxon>Thermanaeromonas</taxon>
    </lineage>
</organism>
<evidence type="ECO:0000256" key="3">
    <source>
        <dbReference type="ARBA" id="ARBA00022448"/>
    </source>
</evidence>
<dbReference type="AlphaFoldDB" id="A0A1W1VFL3"/>
<feature type="domain" description="ABC transporter" evidence="10">
    <location>
        <begin position="5"/>
        <end position="240"/>
    </location>
</feature>
<evidence type="ECO:0000256" key="2">
    <source>
        <dbReference type="ARBA" id="ARBA00005417"/>
    </source>
</evidence>
<dbReference type="InterPro" id="IPR050107">
    <property type="entry name" value="ABC_carbohydrate_import_ATPase"/>
</dbReference>
<dbReference type="GO" id="GO:0016887">
    <property type="term" value="F:ATP hydrolysis activity"/>
    <property type="evidence" value="ECO:0007669"/>
    <property type="project" value="InterPro"/>
</dbReference>
<evidence type="ECO:0000256" key="5">
    <source>
        <dbReference type="ARBA" id="ARBA00022737"/>
    </source>
</evidence>
<keyword evidence="5" id="KW-0677">Repeat</keyword>
<dbReference type="Pfam" id="PF00005">
    <property type="entry name" value="ABC_tran"/>
    <property type="match status" value="2"/>
</dbReference>
<comment type="subcellular location">
    <subcellularLocation>
        <location evidence="1">Cell membrane</location>
        <topology evidence="1">Peripheral membrane protein</topology>
    </subcellularLocation>
</comment>
<protein>
    <submittedName>
        <fullName evidence="11">Nucleoside ABC transporter ATP-binding protein</fullName>
    </submittedName>
</protein>
<gene>
    <name evidence="11" type="ORF">SAMN00808754_0557</name>
</gene>
<keyword evidence="3" id="KW-0813">Transport</keyword>
<dbReference type="FunFam" id="3.40.50.300:FF:000127">
    <property type="entry name" value="Ribose import ATP-binding protein RbsA"/>
    <property type="match status" value="1"/>
</dbReference>
<dbReference type="FunFam" id="3.40.50.300:FF:001390">
    <property type="entry name" value="ABC transporter, ATP-binding protein"/>
    <property type="match status" value="1"/>
</dbReference>
<dbReference type="InterPro" id="IPR003593">
    <property type="entry name" value="AAA+_ATPase"/>
</dbReference>
<dbReference type="SMART" id="SM00382">
    <property type="entry name" value="AAA"/>
    <property type="match status" value="1"/>
</dbReference>
<dbReference type="InterPro" id="IPR017871">
    <property type="entry name" value="ABC_transporter-like_CS"/>
</dbReference>
<dbReference type="PROSITE" id="PS00211">
    <property type="entry name" value="ABC_TRANSPORTER_1"/>
    <property type="match status" value="2"/>
</dbReference>
<dbReference type="PANTHER" id="PTHR43790">
    <property type="entry name" value="CARBOHYDRATE TRANSPORT ATP-BINDING PROTEIN MG119-RELATED"/>
    <property type="match status" value="1"/>
</dbReference>
<dbReference type="STRING" id="698762.SAMN00808754_0557"/>